<dbReference type="EMBL" id="MT143372">
    <property type="protein sequence ID" value="QJA96116.1"/>
    <property type="molecule type" value="Genomic_DNA"/>
</dbReference>
<protein>
    <submittedName>
        <fullName evidence="2">Uncharacterized protein</fullName>
    </submittedName>
</protein>
<organism evidence="2">
    <name type="scientific">viral metagenome</name>
    <dbReference type="NCBI Taxonomy" id="1070528"/>
    <lineage>
        <taxon>unclassified sequences</taxon>
        <taxon>metagenomes</taxon>
        <taxon>organismal metagenomes</taxon>
    </lineage>
</organism>
<accession>A0A6M3LLB9</accession>
<evidence type="ECO:0000313" key="2">
    <source>
        <dbReference type="EMBL" id="QJA96116.1"/>
    </source>
</evidence>
<keyword evidence="1" id="KW-0472">Membrane</keyword>
<name>A0A6M3LLB9_9ZZZZ</name>
<keyword evidence="1" id="KW-0812">Transmembrane</keyword>
<gene>
    <name evidence="2" type="ORF">MM415B04921_0003</name>
</gene>
<evidence type="ECO:0000256" key="1">
    <source>
        <dbReference type="SAM" id="Phobius"/>
    </source>
</evidence>
<sequence length="41" mass="4399">MDKIEMDVEKLIDAITGAILMLAGLCLALTVGAQLVIWLRG</sequence>
<proteinExistence type="predicted"/>
<feature type="transmembrane region" description="Helical" evidence="1">
    <location>
        <begin position="12"/>
        <end position="39"/>
    </location>
</feature>
<reference evidence="2" key="1">
    <citation type="submission" date="2020-03" db="EMBL/GenBank/DDBJ databases">
        <title>The deep terrestrial virosphere.</title>
        <authorList>
            <person name="Holmfeldt K."/>
            <person name="Nilsson E."/>
            <person name="Simone D."/>
            <person name="Lopez-Fernandez M."/>
            <person name="Wu X."/>
            <person name="de Brujin I."/>
            <person name="Lundin D."/>
            <person name="Andersson A."/>
            <person name="Bertilsson S."/>
            <person name="Dopson M."/>
        </authorList>
    </citation>
    <scope>NUCLEOTIDE SEQUENCE</scope>
    <source>
        <strain evidence="2">MM415B04921</strain>
    </source>
</reference>
<keyword evidence="1" id="KW-1133">Transmembrane helix</keyword>
<dbReference type="AlphaFoldDB" id="A0A6M3LLB9"/>